<dbReference type="AlphaFoldDB" id="Q1N216"/>
<comment type="subunit">
    <text evidence="3 11">Monomer.</text>
</comment>
<evidence type="ECO:0000256" key="10">
    <source>
        <dbReference type="ARBA" id="ARBA00049339"/>
    </source>
</evidence>
<dbReference type="CDD" id="cd07956">
    <property type="entry name" value="Anticodon_Ia_Arg"/>
    <property type="match status" value="1"/>
</dbReference>
<dbReference type="PANTHER" id="PTHR11956">
    <property type="entry name" value="ARGINYL-TRNA SYNTHETASE"/>
    <property type="match status" value="1"/>
</dbReference>
<dbReference type="HAMAP" id="MF_00123">
    <property type="entry name" value="Arg_tRNA_synth"/>
    <property type="match status" value="1"/>
</dbReference>
<feature type="domain" description="Arginyl tRNA synthetase N-terminal" evidence="14">
    <location>
        <begin position="49"/>
        <end position="137"/>
    </location>
</feature>
<dbReference type="GO" id="GO:0005737">
    <property type="term" value="C:cytoplasm"/>
    <property type="evidence" value="ECO:0007669"/>
    <property type="project" value="UniProtKB-SubCell"/>
</dbReference>
<dbReference type="NCBIfam" id="TIGR00456">
    <property type="entry name" value="argS"/>
    <property type="match status" value="1"/>
</dbReference>
<evidence type="ECO:0000256" key="3">
    <source>
        <dbReference type="ARBA" id="ARBA00011245"/>
    </source>
</evidence>
<proteinExistence type="inferred from homology"/>
<evidence type="ECO:0000256" key="9">
    <source>
        <dbReference type="ARBA" id="ARBA00023146"/>
    </source>
</evidence>
<evidence type="ECO:0000259" key="13">
    <source>
        <dbReference type="SMART" id="SM00836"/>
    </source>
</evidence>
<dbReference type="GO" id="GO:0004814">
    <property type="term" value="F:arginine-tRNA ligase activity"/>
    <property type="evidence" value="ECO:0007669"/>
    <property type="project" value="UniProtKB-UniRule"/>
</dbReference>
<keyword evidence="6 11" id="KW-0547">Nucleotide-binding</keyword>
<sequence length="607" mass="67804">MVENATKSLQVYSGYLEKLPTNWDNARNFCAYTQVHSRTEHRFPESMKQELTSLIEQTLESLKQAGQLPADASPKIMVDNTKDKAHGDYASNIAMVSSKMAGMNPRQWAEEIVNALPDSPILKQAEIAGPGFINFFVTEAASFSVVETILDAKETFGHNDSGKGQSVQVEFVSANPTGPLHVGHGRGAAVGDCISRLLEANGWKVTREFYYNDAGAQIDNLALSVQARCKGLTPDDAGWPEDGYRGEYILDLANSFMNGDTIESADQSFTGTKDADDLEGIRHFAVAYLRREQDLDLKAFEVDFDVYFLESSLYADGKVEETVQNLIKNGYTYEDGGALWLKTTEFGDDKDRVMRKKDGGYTYFVPDVAYHQNKWQRGFKKVINEQGADHHSTITRVRAGLQALQAGIPEGYPDYVLHQMVTVMKGGEEVKISKRAGSYVTLRDLIDEVGRDATRYFLAARAPSSQLTFDIDLARSQSNDNPVYYIQYAHARICSILRKLESEGQSWDQHNGLSKLDRLEEDQEKLLANKLARFPEVVAIAGEQSAPHQVANYLHELASDFHGYYNNHKTIVEDQDLRDARIALTQAVRQVLFNGLYLLGIAAPEEM</sequence>
<dbReference type="FunFam" id="3.30.1360.70:FF:000003">
    <property type="entry name" value="Arginine--tRNA ligase"/>
    <property type="match status" value="1"/>
</dbReference>
<dbReference type="FunFam" id="3.40.50.620:FF:000062">
    <property type="entry name" value="Arginine--tRNA ligase"/>
    <property type="match status" value="1"/>
</dbReference>
<evidence type="ECO:0000256" key="7">
    <source>
        <dbReference type="ARBA" id="ARBA00022840"/>
    </source>
</evidence>
<evidence type="ECO:0000256" key="12">
    <source>
        <dbReference type="RuleBase" id="RU363038"/>
    </source>
</evidence>
<dbReference type="PRINTS" id="PR01038">
    <property type="entry name" value="TRNASYNTHARG"/>
</dbReference>
<evidence type="ECO:0000259" key="14">
    <source>
        <dbReference type="SMART" id="SM01016"/>
    </source>
</evidence>
<dbReference type="GO" id="GO:0006420">
    <property type="term" value="P:arginyl-tRNA aminoacylation"/>
    <property type="evidence" value="ECO:0007669"/>
    <property type="project" value="UniProtKB-UniRule"/>
</dbReference>
<keyword evidence="5 11" id="KW-0436">Ligase</keyword>
<dbReference type="EMBL" id="AAQH01000008">
    <property type="protein sequence ID" value="EAT12348.1"/>
    <property type="molecule type" value="Genomic_DNA"/>
</dbReference>
<evidence type="ECO:0000256" key="5">
    <source>
        <dbReference type="ARBA" id="ARBA00022598"/>
    </source>
</evidence>
<evidence type="ECO:0000256" key="6">
    <source>
        <dbReference type="ARBA" id="ARBA00022741"/>
    </source>
</evidence>
<keyword evidence="16" id="KW-1185">Reference proteome</keyword>
<dbReference type="Gene3D" id="3.40.50.620">
    <property type="entry name" value="HUPs"/>
    <property type="match status" value="1"/>
</dbReference>
<gene>
    <name evidence="11" type="primary">argS</name>
    <name evidence="15" type="ORF">RED65_15953</name>
</gene>
<dbReference type="CDD" id="cd00671">
    <property type="entry name" value="ArgRS_core"/>
    <property type="match status" value="1"/>
</dbReference>
<dbReference type="PANTHER" id="PTHR11956:SF5">
    <property type="entry name" value="ARGININE--TRNA LIGASE, CYTOPLASMIC"/>
    <property type="match status" value="1"/>
</dbReference>
<dbReference type="STRING" id="207949.RED65_15953"/>
<dbReference type="SUPFAM" id="SSF52374">
    <property type="entry name" value="Nucleotidylyl transferase"/>
    <property type="match status" value="1"/>
</dbReference>
<dbReference type="InterPro" id="IPR001278">
    <property type="entry name" value="Arg-tRNA-ligase"/>
</dbReference>
<dbReference type="Gene3D" id="1.10.730.10">
    <property type="entry name" value="Isoleucyl-tRNA Synthetase, Domain 1"/>
    <property type="match status" value="1"/>
</dbReference>
<dbReference type="SMART" id="SM01016">
    <property type="entry name" value="Arg_tRNA_synt_N"/>
    <property type="match status" value="1"/>
</dbReference>
<dbReference type="GO" id="GO:0005524">
    <property type="term" value="F:ATP binding"/>
    <property type="evidence" value="ECO:0007669"/>
    <property type="project" value="UniProtKB-UniRule"/>
</dbReference>
<dbReference type="Gene3D" id="3.30.1360.70">
    <property type="entry name" value="Arginyl tRNA synthetase N-terminal domain"/>
    <property type="match status" value="1"/>
</dbReference>
<dbReference type="InterPro" id="IPR005148">
    <property type="entry name" value="Arg-tRNA-synth_N"/>
</dbReference>
<dbReference type="Pfam" id="PF05746">
    <property type="entry name" value="DALR_1"/>
    <property type="match status" value="1"/>
</dbReference>
<comment type="catalytic activity">
    <reaction evidence="10 11">
        <text>tRNA(Arg) + L-arginine + ATP = L-arginyl-tRNA(Arg) + AMP + diphosphate</text>
        <dbReference type="Rhea" id="RHEA:20301"/>
        <dbReference type="Rhea" id="RHEA-COMP:9658"/>
        <dbReference type="Rhea" id="RHEA-COMP:9673"/>
        <dbReference type="ChEBI" id="CHEBI:30616"/>
        <dbReference type="ChEBI" id="CHEBI:32682"/>
        <dbReference type="ChEBI" id="CHEBI:33019"/>
        <dbReference type="ChEBI" id="CHEBI:78442"/>
        <dbReference type="ChEBI" id="CHEBI:78513"/>
        <dbReference type="ChEBI" id="CHEBI:456215"/>
        <dbReference type="EC" id="6.1.1.19"/>
    </reaction>
</comment>
<dbReference type="HOGENOM" id="CLU_006406_0_1_6"/>
<evidence type="ECO:0000256" key="1">
    <source>
        <dbReference type="ARBA" id="ARBA00004496"/>
    </source>
</evidence>
<comment type="subcellular location">
    <subcellularLocation>
        <location evidence="1 11">Cytoplasm</location>
    </subcellularLocation>
</comment>
<evidence type="ECO:0000256" key="11">
    <source>
        <dbReference type="HAMAP-Rule" id="MF_00123"/>
    </source>
</evidence>
<dbReference type="SUPFAM" id="SSF47323">
    <property type="entry name" value="Anticodon-binding domain of a subclass of class I aminoacyl-tRNA synthetases"/>
    <property type="match status" value="1"/>
</dbReference>
<comment type="similarity">
    <text evidence="2 11 12">Belongs to the class-I aminoacyl-tRNA synthetase family.</text>
</comment>
<dbReference type="InterPro" id="IPR036695">
    <property type="entry name" value="Arg-tRNA-synth_N_sf"/>
</dbReference>
<dbReference type="SMART" id="SM00836">
    <property type="entry name" value="DALR_1"/>
    <property type="match status" value="1"/>
</dbReference>
<dbReference type="EC" id="6.1.1.19" evidence="11"/>
<comment type="caution">
    <text evidence="15">The sequence shown here is derived from an EMBL/GenBank/DDBJ whole genome shotgun (WGS) entry which is preliminary data.</text>
</comment>
<keyword evidence="9 11" id="KW-0030">Aminoacyl-tRNA synthetase</keyword>
<keyword evidence="7 11" id="KW-0067">ATP-binding</keyword>
<name>Q1N216_9GAMM</name>
<feature type="domain" description="DALR anticodon binding" evidence="13">
    <location>
        <begin position="486"/>
        <end position="607"/>
    </location>
</feature>
<dbReference type="InterPro" id="IPR009080">
    <property type="entry name" value="tRNAsynth_Ia_anticodon-bd"/>
</dbReference>
<evidence type="ECO:0000256" key="8">
    <source>
        <dbReference type="ARBA" id="ARBA00022917"/>
    </source>
</evidence>
<reference evidence="15 16" key="1">
    <citation type="submission" date="2006-03" db="EMBL/GenBank/DDBJ databases">
        <authorList>
            <person name="Pinhassi J."/>
            <person name="Pedros-Alio C."/>
            <person name="Ferriera S."/>
            <person name="Johnson J."/>
            <person name="Kravitz S."/>
            <person name="Halpern A."/>
            <person name="Remington K."/>
            <person name="Beeson K."/>
            <person name="Tran B."/>
            <person name="Rogers Y.-H."/>
            <person name="Friedman R."/>
            <person name="Venter J.C."/>
        </authorList>
    </citation>
    <scope>NUCLEOTIDE SEQUENCE [LARGE SCALE GENOMIC DNA]</scope>
    <source>
        <strain evidence="15 16">RED65</strain>
    </source>
</reference>
<dbReference type="Proteomes" id="UP000004263">
    <property type="component" value="Unassembled WGS sequence"/>
</dbReference>
<organism evidence="15 16">
    <name type="scientific">Bermanella marisrubri</name>
    <dbReference type="NCBI Taxonomy" id="207949"/>
    <lineage>
        <taxon>Bacteria</taxon>
        <taxon>Pseudomonadati</taxon>
        <taxon>Pseudomonadota</taxon>
        <taxon>Gammaproteobacteria</taxon>
        <taxon>Oceanospirillales</taxon>
        <taxon>Oceanospirillaceae</taxon>
        <taxon>Bermanella</taxon>
    </lineage>
</organism>
<dbReference type="InterPro" id="IPR001412">
    <property type="entry name" value="aa-tRNA-synth_I_CS"/>
</dbReference>
<evidence type="ECO:0000313" key="16">
    <source>
        <dbReference type="Proteomes" id="UP000004263"/>
    </source>
</evidence>
<feature type="short sequence motif" description="'HIGH' region" evidence="11">
    <location>
        <begin position="174"/>
        <end position="184"/>
    </location>
</feature>
<dbReference type="InterPro" id="IPR008909">
    <property type="entry name" value="DALR_anticod-bd"/>
</dbReference>
<accession>Q1N216</accession>
<protein>
    <recommendedName>
        <fullName evidence="11">Arginine--tRNA ligase</fullName>
        <ecNumber evidence="11">6.1.1.19</ecNumber>
    </recommendedName>
    <alternativeName>
        <fullName evidence="11">Arginyl-tRNA synthetase</fullName>
        <shortName evidence="11">ArgRS</shortName>
    </alternativeName>
</protein>
<dbReference type="Pfam" id="PF03485">
    <property type="entry name" value="Arg_tRNA_synt_N"/>
    <property type="match status" value="1"/>
</dbReference>
<dbReference type="FunFam" id="1.10.730.10:FF:000008">
    <property type="entry name" value="Arginine--tRNA ligase"/>
    <property type="match status" value="1"/>
</dbReference>
<dbReference type="SUPFAM" id="SSF55190">
    <property type="entry name" value="Arginyl-tRNA synthetase (ArgRS), N-terminal 'additional' domain"/>
    <property type="match status" value="1"/>
</dbReference>
<evidence type="ECO:0000256" key="2">
    <source>
        <dbReference type="ARBA" id="ARBA00005594"/>
    </source>
</evidence>
<keyword evidence="8 11" id="KW-0648">Protein biosynthesis</keyword>
<dbReference type="Pfam" id="PF00750">
    <property type="entry name" value="tRNA-synt_1d"/>
    <property type="match status" value="1"/>
</dbReference>
<dbReference type="PROSITE" id="PS00178">
    <property type="entry name" value="AA_TRNA_LIGASE_I"/>
    <property type="match status" value="1"/>
</dbReference>
<evidence type="ECO:0000256" key="4">
    <source>
        <dbReference type="ARBA" id="ARBA00022490"/>
    </source>
</evidence>
<keyword evidence="4 11" id="KW-0963">Cytoplasm</keyword>
<evidence type="ECO:0000313" key="15">
    <source>
        <dbReference type="EMBL" id="EAT12348.1"/>
    </source>
</evidence>
<dbReference type="InterPro" id="IPR014729">
    <property type="entry name" value="Rossmann-like_a/b/a_fold"/>
</dbReference>
<dbReference type="InterPro" id="IPR035684">
    <property type="entry name" value="ArgRS_core"/>
</dbReference>